<dbReference type="GO" id="GO:0004046">
    <property type="term" value="F:aminoacylase activity"/>
    <property type="evidence" value="ECO:0007669"/>
    <property type="project" value="TreeGrafter"/>
</dbReference>
<sequence length="422" mass="46747">MDWATLEQQALEVLQAYVRIPSVNPPADTSQTAFFLAELLRREGLEPRLFPSGPNGQTNLLVRVPGEDPHKRPLLLLNHMDVVPADEKAWEKPPFGAIVEDGFLWGRGALDMKGLAIQQLMALVALRRGGRKPHRDVLFLSTADEESGGKYGIRWMLEHHFSDLEPEYALDEGGFGTRDLFQSQSLVFAVQVADKQPLWVRLRAQGPPGHGSIPIDQAAPATLVRALAKILPWEEQPSPPPVVKAMIQTVGAALVDSPFTRAIQRNTLSLTSLQAGVGSPPKINVIPSWAEATLDCRLLPGTHPSDFLHKLEQAIGDPDIFLEVVSDAPDPTPPSSWETPLFEAIRRVVGRHYPGATVTPFLSSGFTDARYLRQRNVVAYGFMPMVLDNQTAYSAHSDWERIPVDEFCKGIHVFFDLLQEPF</sequence>
<dbReference type="Pfam" id="PF01546">
    <property type="entry name" value="Peptidase_M20"/>
    <property type="match status" value="1"/>
</dbReference>
<feature type="domain" description="Peptidase M20 dimerisation" evidence="2">
    <location>
        <begin position="198"/>
        <end position="317"/>
    </location>
</feature>
<keyword evidence="4" id="KW-1185">Reference proteome</keyword>
<keyword evidence="1" id="KW-0378">Hydrolase</keyword>
<dbReference type="AlphaFoldDB" id="A0A8J2BHK0"/>
<dbReference type="PANTHER" id="PTHR45892:SF1">
    <property type="entry name" value="AMINOACYLASE-1"/>
    <property type="match status" value="1"/>
</dbReference>
<name>A0A8J2BHK0_9BACT</name>
<dbReference type="EMBL" id="CAJNOB010000010">
    <property type="protein sequence ID" value="CAF0695015.1"/>
    <property type="molecule type" value="Genomic_DNA"/>
</dbReference>
<accession>A0A8J2BHK0</accession>
<dbReference type="PIRSF" id="PIRSF036696">
    <property type="entry name" value="ACY-1"/>
    <property type="match status" value="1"/>
</dbReference>
<evidence type="ECO:0000313" key="4">
    <source>
        <dbReference type="Proteomes" id="UP000663859"/>
    </source>
</evidence>
<dbReference type="InterPro" id="IPR036264">
    <property type="entry name" value="Bact_exopeptidase_dim_dom"/>
</dbReference>
<gene>
    <name evidence="3" type="ORF">MPNT_180028</name>
</gene>
<dbReference type="Gene3D" id="1.10.150.900">
    <property type="match status" value="1"/>
</dbReference>
<dbReference type="Proteomes" id="UP000663859">
    <property type="component" value="Unassembled WGS sequence"/>
</dbReference>
<dbReference type="Pfam" id="PF07687">
    <property type="entry name" value="M20_dimer"/>
    <property type="match status" value="1"/>
</dbReference>
<dbReference type="SUPFAM" id="SSF53187">
    <property type="entry name" value="Zn-dependent exopeptidases"/>
    <property type="match status" value="1"/>
</dbReference>
<dbReference type="InterPro" id="IPR011650">
    <property type="entry name" value="Peptidase_M20_dimer"/>
</dbReference>
<dbReference type="InterPro" id="IPR052083">
    <property type="entry name" value="Aminoacylase-1_M20A"/>
</dbReference>
<organism evidence="3 4">
    <name type="scientific">Candidatus Methylacidithermus pantelleriae</name>
    <dbReference type="NCBI Taxonomy" id="2744239"/>
    <lineage>
        <taxon>Bacteria</taxon>
        <taxon>Pseudomonadati</taxon>
        <taxon>Verrucomicrobiota</taxon>
        <taxon>Methylacidiphilae</taxon>
        <taxon>Methylacidiphilales</taxon>
        <taxon>Methylacidiphilaceae</taxon>
        <taxon>Candidatus Methylacidithermus</taxon>
    </lineage>
</organism>
<dbReference type="Gene3D" id="3.40.630.10">
    <property type="entry name" value="Zn peptidases"/>
    <property type="match status" value="1"/>
</dbReference>
<protein>
    <submittedName>
        <fullName evidence="3">M20_dimer domain-containing protein</fullName>
    </submittedName>
</protein>
<dbReference type="InterPro" id="IPR002933">
    <property type="entry name" value="Peptidase_M20"/>
</dbReference>
<dbReference type="SUPFAM" id="SSF55031">
    <property type="entry name" value="Bacterial exopeptidase dimerisation domain"/>
    <property type="match status" value="1"/>
</dbReference>
<evidence type="ECO:0000259" key="2">
    <source>
        <dbReference type="Pfam" id="PF07687"/>
    </source>
</evidence>
<dbReference type="RefSeq" id="WP_174583070.1">
    <property type="nucleotide sequence ID" value="NZ_CAJNOB010000010.1"/>
</dbReference>
<dbReference type="PANTHER" id="PTHR45892">
    <property type="entry name" value="AMINOACYLASE-1"/>
    <property type="match status" value="1"/>
</dbReference>
<evidence type="ECO:0000313" key="3">
    <source>
        <dbReference type="EMBL" id="CAF0695015.1"/>
    </source>
</evidence>
<evidence type="ECO:0000256" key="1">
    <source>
        <dbReference type="ARBA" id="ARBA00022801"/>
    </source>
</evidence>
<dbReference type="Gene3D" id="3.30.70.360">
    <property type="match status" value="1"/>
</dbReference>
<reference evidence="3" key="1">
    <citation type="submission" date="2021-02" db="EMBL/GenBank/DDBJ databases">
        <authorList>
            <person name="Cremers G."/>
            <person name="Picone N."/>
        </authorList>
    </citation>
    <scope>NUCLEOTIDE SEQUENCE</scope>
    <source>
        <strain evidence="3">PQ17</strain>
    </source>
</reference>
<proteinExistence type="predicted"/>
<comment type="caution">
    <text evidence="3">The sequence shown here is derived from an EMBL/GenBank/DDBJ whole genome shotgun (WGS) entry which is preliminary data.</text>
</comment>